<feature type="transmembrane region" description="Helical" evidence="1">
    <location>
        <begin position="122"/>
        <end position="146"/>
    </location>
</feature>
<keyword evidence="1" id="KW-1133">Transmembrane helix</keyword>
<organism evidence="2 3">
    <name type="scientific">Oxobacter pfennigii</name>
    <dbReference type="NCBI Taxonomy" id="36849"/>
    <lineage>
        <taxon>Bacteria</taxon>
        <taxon>Bacillati</taxon>
        <taxon>Bacillota</taxon>
        <taxon>Clostridia</taxon>
        <taxon>Eubacteriales</taxon>
        <taxon>Clostridiaceae</taxon>
        <taxon>Oxobacter</taxon>
    </lineage>
</organism>
<dbReference type="InterPro" id="IPR010387">
    <property type="entry name" value="QueT"/>
</dbReference>
<feature type="transmembrane region" description="Helical" evidence="1">
    <location>
        <begin position="95"/>
        <end position="116"/>
    </location>
</feature>
<proteinExistence type="predicted"/>
<dbReference type="PANTHER" id="PTHR40044">
    <property type="entry name" value="INTEGRAL MEMBRANE PROTEIN-RELATED"/>
    <property type="match status" value="1"/>
</dbReference>
<accession>A0A0P9AL81</accession>
<feature type="transmembrane region" description="Helical" evidence="1">
    <location>
        <begin position="40"/>
        <end position="64"/>
    </location>
</feature>
<keyword evidence="1" id="KW-0812">Transmembrane</keyword>
<dbReference type="PANTHER" id="PTHR40044:SF1">
    <property type="entry name" value="INTEGRAL MEMBRANE PROTEIN"/>
    <property type="match status" value="1"/>
</dbReference>
<dbReference type="Proteomes" id="UP000050326">
    <property type="component" value="Unassembled WGS sequence"/>
</dbReference>
<protein>
    <submittedName>
        <fullName evidence="2">QueT transporter</fullName>
    </submittedName>
</protein>
<dbReference type="RefSeq" id="WP_054873385.1">
    <property type="nucleotide sequence ID" value="NZ_LKET01000014.1"/>
</dbReference>
<feature type="transmembrane region" description="Helical" evidence="1">
    <location>
        <begin position="6"/>
        <end position="28"/>
    </location>
</feature>
<name>A0A0P9AL81_9CLOT</name>
<comment type="caution">
    <text evidence="2">The sequence shown here is derived from an EMBL/GenBank/DDBJ whole genome shotgun (WGS) entry which is preliminary data.</text>
</comment>
<sequence>MNKNLKFLVQAAVIAAIYAVLTIALGSLGSQVIQVRVSEAMTVLPFLTPAAIPGLFVGCIISNIVTGAGIWDVIFGSLATLLAAFATYKMPKKILAPLPPVIINAVVVGVLLGYLYSVPYWFAILTVGAGELISCYVIGYPLLLVLEKYKEKLFFKTSFSRKSN</sequence>
<dbReference type="PATRIC" id="fig|36849.3.peg.256"/>
<evidence type="ECO:0000313" key="2">
    <source>
        <dbReference type="EMBL" id="KPU46122.1"/>
    </source>
</evidence>
<reference evidence="2 3" key="1">
    <citation type="submission" date="2015-09" db="EMBL/GenBank/DDBJ databases">
        <title>Genome sequence of Oxobacter pfennigii DSM 3222.</title>
        <authorList>
            <person name="Poehlein A."/>
            <person name="Bengelsdorf F.R."/>
            <person name="Schiel-Bengelsdorf B."/>
            <person name="Duerre P."/>
            <person name="Daniel R."/>
        </authorList>
    </citation>
    <scope>NUCLEOTIDE SEQUENCE [LARGE SCALE GENOMIC DNA]</scope>
    <source>
        <strain evidence="2 3">DSM 3222</strain>
    </source>
</reference>
<keyword evidence="3" id="KW-1185">Reference proteome</keyword>
<feature type="transmembrane region" description="Helical" evidence="1">
    <location>
        <begin position="70"/>
        <end position="88"/>
    </location>
</feature>
<dbReference type="Pfam" id="PF06177">
    <property type="entry name" value="QueT"/>
    <property type="match status" value="1"/>
</dbReference>
<gene>
    <name evidence="2" type="ORF">OXPF_02320</name>
</gene>
<keyword evidence="1" id="KW-0472">Membrane</keyword>
<evidence type="ECO:0000256" key="1">
    <source>
        <dbReference type="SAM" id="Phobius"/>
    </source>
</evidence>
<dbReference type="PIRSF" id="PIRSF031501">
    <property type="entry name" value="QueT"/>
    <property type="match status" value="1"/>
</dbReference>
<dbReference type="AlphaFoldDB" id="A0A0P9AL81"/>
<dbReference type="STRING" id="36849.OXPF_02320"/>
<evidence type="ECO:0000313" key="3">
    <source>
        <dbReference type="Proteomes" id="UP000050326"/>
    </source>
</evidence>
<dbReference type="OrthoDB" id="9786793at2"/>
<dbReference type="EMBL" id="LKET01000014">
    <property type="protein sequence ID" value="KPU46122.1"/>
    <property type="molecule type" value="Genomic_DNA"/>
</dbReference>